<dbReference type="EMBL" id="LCWV01000001">
    <property type="protein sequence ID" value="PWI76164.1"/>
    <property type="molecule type" value="Genomic_DNA"/>
</dbReference>
<feature type="compositionally biased region" description="Basic and acidic residues" evidence="1">
    <location>
        <begin position="244"/>
        <end position="257"/>
    </location>
</feature>
<protein>
    <submittedName>
        <fullName evidence="2">Uncharacterized protein</fullName>
    </submittedName>
</protein>
<evidence type="ECO:0000313" key="3">
    <source>
        <dbReference type="Proteomes" id="UP000245956"/>
    </source>
</evidence>
<gene>
    <name evidence="2" type="ORF">PCL_03358</name>
</gene>
<accession>A0A2U3ENT2</accession>
<feature type="region of interest" description="Disordered" evidence="1">
    <location>
        <begin position="224"/>
        <end position="257"/>
    </location>
</feature>
<proteinExistence type="predicted"/>
<organism evidence="2 3">
    <name type="scientific">Purpureocillium lilacinum</name>
    <name type="common">Paecilomyces lilacinus</name>
    <dbReference type="NCBI Taxonomy" id="33203"/>
    <lineage>
        <taxon>Eukaryota</taxon>
        <taxon>Fungi</taxon>
        <taxon>Dikarya</taxon>
        <taxon>Ascomycota</taxon>
        <taxon>Pezizomycotina</taxon>
        <taxon>Sordariomycetes</taxon>
        <taxon>Hypocreomycetidae</taxon>
        <taxon>Hypocreales</taxon>
        <taxon>Ophiocordycipitaceae</taxon>
        <taxon>Purpureocillium</taxon>
    </lineage>
</organism>
<evidence type="ECO:0000313" key="2">
    <source>
        <dbReference type="EMBL" id="PWI76164.1"/>
    </source>
</evidence>
<comment type="caution">
    <text evidence="2">The sequence shown here is derived from an EMBL/GenBank/DDBJ whole genome shotgun (WGS) entry which is preliminary data.</text>
</comment>
<reference evidence="2 3" key="1">
    <citation type="journal article" date="2016" name="Front. Microbiol.">
        <title>Genome and transcriptome sequences reveal the specific parasitism of the nematophagous Purpureocillium lilacinum 36-1.</title>
        <authorList>
            <person name="Xie J."/>
            <person name="Li S."/>
            <person name="Mo C."/>
            <person name="Xiao X."/>
            <person name="Peng D."/>
            <person name="Wang G."/>
            <person name="Xiao Y."/>
        </authorList>
    </citation>
    <scope>NUCLEOTIDE SEQUENCE [LARGE SCALE GENOMIC DNA]</scope>
    <source>
        <strain evidence="2 3">36-1</strain>
    </source>
</reference>
<name>A0A2U3ENT2_PURLI</name>
<feature type="region of interest" description="Disordered" evidence="1">
    <location>
        <begin position="403"/>
        <end position="423"/>
    </location>
</feature>
<feature type="region of interest" description="Disordered" evidence="1">
    <location>
        <begin position="478"/>
        <end position="501"/>
    </location>
</feature>
<evidence type="ECO:0000256" key="1">
    <source>
        <dbReference type="SAM" id="MobiDB-lite"/>
    </source>
</evidence>
<sequence length="645" mass="71076">MQVAILYGKSTPDFPITHVNFTAAIIFQDSMNTAENGNVTLVFALISGLVSEKQLLAPSLANGFGHRDRYGRLLHDNICIDERAVFHRDIKGPSGVSPALTRHVLLASKAKQCPMVTMTPSISRLVIALCIFGGIAAAEPVADFSAIESHESALGLHQAYSRAPQRPDSYVWVVKCEERIPPKECLPPASSCYGGAYASNNWALCRDQYRCYCVKRRVEEHSANNKHSGVLDGPPRGSTTENGLRTRDLDKRTPVPDKKSDVKTWMITCSEVGTPGECYKNPARKCLDSIYLPTNPVCKEHGCKCITDKTADIGPAQGSIIKVEGRDAMPPQRVPDERRAAVWKPKCTRNYPKGMLCEQHPHSKCEGGKYWPWNQACIQEYDCGCVKQTVLLNRTAPMLEIEARSPLPPQPPSDDQDMASGHTGEPVWKPLCTVKPPASLRCEYPRSRCLGETYLAKSPDCKLDYDCRCVQQQQQQPALTSRADSTQELEPRDPMPPQRQPDTLTTVRYYVIQCNTAKAPSSCLDPFSECTSSGDYRPSVGNGRLCAIANGCGCSVRTRNLRRRAGVEIRSPGNPTRKRPNTISAWTVNCPVKGAPGPCLSGDALCRPSGEYVPGNSPSMICQDVYKCSCVKETRVLRRSRTARD</sequence>
<dbReference type="Proteomes" id="UP000245956">
    <property type="component" value="Unassembled WGS sequence"/>
</dbReference>
<feature type="compositionally biased region" description="Polar residues" evidence="1">
    <location>
        <begin position="478"/>
        <end position="488"/>
    </location>
</feature>
<dbReference type="AlphaFoldDB" id="A0A2U3ENT2"/>